<comment type="caution">
    <text evidence="4">The sequence shown here is derived from an EMBL/GenBank/DDBJ whole genome shotgun (WGS) entry which is preliminary data.</text>
</comment>
<dbReference type="PANTHER" id="PTHR43877">
    <property type="entry name" value="AMINOALKYLPHOSPHONATE N-ACETYLTRANSFERASE-RELATED-RELATED"/>
    <property type="match status" value="1"/>
</dbReference>
<dbReference type="PANTHER" id="PTHR43877:SF2">
    <property type="entry name" value="AMINOALKYLPHOSPHONATE N-ACETYLTRANSFERASE-RELATED"/>
    <property type="match status" value="1"/>
</dbReference>
<keyword evidence="2" id="KW-0012">Acyltransferase</keyword>
<accession>A0A853A5M8</accession>
<dbReference type="EMBL" id="JACBZD010000002">
    <property type="protein sequence ID" value="NYI08154.1"/>
    <property type="molecule type" value="Genomic_DNA"/>
</dbReference>
<evidence type="ECO:0000313" key="5">
    <source>
        <dbReference type="Proteomes" id="UP000567795"/>
    </source>
</evidence>
<name>A0A853A5M8_9ACTN</name>
<proteinExistence type="predicted"/>
<dbReference type="AlphaFoldDB" id="A0A853A5M8"/>
<feature type="domain" description="N-acetyltransferase" evidence="3">
    <location>
        <begin position="2"/>
        <end position="173"/>
    </location>
</feature>
<dbReference type="SUPFAM" id="SSF55729">
    <property type="entry name" value="Acyl-CoA N-acyltransferases (Nat)"/>
    <property type="match status" value="1"/>
</dbReference>
<keyword evidence="5" id="KW-1185">Reference proteome</keyword>
<keyword evidence="1 4" id="KW-0808">Transferase</keyword>
<dbReference type="Pfam" id="PF00583">
    <property type="entry name" value="Acetyltransf_1"/>
    <property type="match status" value="1"/>
</dbReference>
<dbReference type="GO" id="GO:0016747">
    <property type="term" value="F:acyltransferase activity, transferring groups other than amino-acyl groups"/>
    <property type="evidence" value="ECO:0007669"/>
    <property type="project" value="InterPro"/>
</dbReference>
<gene>
    <name evidence="4" type="ORF">FHU37_005183</name>
</gene>
<dbReference type="InterPro" id="IPR050832">
    <property type="entry name" value="Bact_Acetyltransf"/>
</dbReference>
<dbReference type="PROSITE" id="PS51186">
    <property type="entry name" value="GNAT"/>
    <property type="match status" value="1"/>
</dbReference>
<sequence length="173" mass="19212">MELLFTLDPDVTDELREEIVELWTDVSNAGGAVGFVPPVDREDVRPTAEASLAGLADGADRLLVGRDEAGRLVAMVFFTGKRFVLQEHWCTIKRLMVRPDRQGGGLGRRLMAEVDRQGRALGYEALHLTLRGGLGLEVFYARCGWKEVGRLPGALRVAPGDDRDEVHMWRSLL</sequence>
<dbReference type="Proteomes" id="UP000567795">
    <property type="component" value="Unassembled WGS sequence"/>
</dbReference>
<protein>
    <submittedName>
        <fullName evidence="4">GNAT superfamily N-acetyltransferase</fullName>
    </submittedName>
</protein>
<organism evidence="4 5">
    <name type="scientific">Allostreptomyces psammosilenae</name>
    <dbReference type="NCBI Taxonomy" id="1892865"/>
    <lineage>
        <taxon>Bacteria</taxon>
        <taxon>Bacillati</taxon>
        <taxon>Actinomycetota</taxon>
        <taxon>Actinomycetes</taxon>
        <taxon>Kitasatosporales</taxon>
        <taxon>Streptomycetaceae</taxon>
        <taxon>Allostreptomyces</taxon>
    </lineage>
</organism>
<dbReference type="Gene3D" id="3.40.630.30">
    <property type="match status" value="1"/>
</dbReference>
<evidence type="ECO:0000256" key="2">
    <source>
        <dbReference type="ARBA" id="ARBA00023315"/>
    </source>
</evidence>
<dbReference type="InterPro" id="IPR000182">
    <property type="entry name" value="GNAT_dom"/>
</dbReference>
<dbReference type="CDD" id="cd04301">
    <property type="entry name" value="NAT_SF"/>
    <property type="match status" value="1"/>
</dbReference>
<evidence type="ECO:0000256" key="1">
    <source>
        <dbReference type="ARBA" id="ARBA00022679"/>
    </source>
</evidence>
<reference evidence="4 5" key="1">
    <citation type="submission" date="2020-07" db="EMBL/GenBank/DDBJ databases">
        <title>Sequencing the genomes of 1000 actinobacteria strains.</title>
        <authorList>
            <person name="Klenk H.-P."/>
        </authorList>
    </citation>
    <scope>NUCLEOTIDE SEQUENCE [LARGE SCALE GENOMIC DNA]</scope>
    <source>
        <strain evidence="4 5">DSM 42178</strain>
    </source>
</reference>
<dbReference type="RefSeq" id="WP_179817016.1">
    <property type="nucleotide sequence ID" value="NZ_JACBZD010000002.1"/>
</dbReference>
<evidence type="ECO:0000259" key="3">
    <source>
        <dbReference type="PROSITE" id="PS51186"/>
    </source>
</evidence>
<dbReference type="InterPro" id="IPR016181">
    <property type="entry name" value="Acyl_CoA_acyltransferase"/>
</dbReference>
<evidence type="ECO:0000313" key="4">
    <source>
        <dbReference type="EMBL" id="NYI08154.1"/>
    </source>
</evidence>